<reference evidence="2" key="1">
    <citation type="submission" date="2021-05" db="EMBL/GenBank/DDBJ databases">
        <title>Direct Submission.</title>
        <authorList>
            <person name="Li K."/>
            <person name="Gao J."/>
        </authorList>
    </citation>
    <scope>NUCLEOTIDE SEQUENCE [LARGE SCALE GENOMIC DNA]</scope>
    <source>
        <strain evidence="2">Mg02</strain>
        <plasmid evidence="2">unnamed4</plasmid>
    </source>
</reference>
<organism evidence="1 2">
    <name type="scientific">Nocardiopsis changdeensis</name>
    <dbReference type="NCBI Taxonomy" id="2831969"/>
    <lineage>
        <taxon>Bacteria</taxon>
        <taxon>Bacillati</taxon>
        <taxon>Actinomycetota</taxon>
        <taxon>Actinomycetes</taxon>
        <taxon>Streptosporangiales</taxon>
        <taxon>Nocardiopsidaceae</taxon>
        <taxon>Nocardiopsis</taxon>
    </lineage>
</organism>
<gene>
    <name evidence="1" type="ORF">KGD84_32460</name>
</gene>
<geneLocation type="plasmid" evidence="1 2">
    <name>unnamed4</name>
</geneLocation>
<evidence type="ECO:0000313" key="1">
    <source>
        <dbReference type="EMBL" id="QUX26413.1"/>
    </source>
</evidence>
<dbReference type="Proteomes" id="UP000676079">
    <property type="component" value="Plasmid unnamed4"/>
</dbReference>
<accession>A0A975KTC7</accession>
<dbReference type="RefSeq" id="WP_220565992.1">
    <property type="nucleotide sequence ID" value="NZ_CP074136.1"/>
</dbReference>
<keyword evidence="2" id="KW-1185">Reference proteome</keyword>
<evidence type="ECO:0008006" key="3">
    <source>
        <dbReference type="Google" id="ProtNLM"/>
    </source>
</evidence>
<sequence length="144" mass="16512">MATMVAQESGAGTGREPVTVADIARLYRRSARVVREKWVRTDAWQSTVRVVGKRGRWRLYDADDVEAFARQRVWLPPRDTDVPPGRLLDQAAIAEYTGIDISAVWSDVSRGRLGEPDDTRDGVRRWKRSTVDEHLWARQRKHEG</sequence>
<keyword evidence="1" id="KW-0614">Plasmid</keyword>
<dbReference type="EMBL" id="CP074136">
    <property type="protein sequence ID" value="QUX26413.1"/>
    <property type="molecule type" value="Genomic_DNA"/>
</dbReference>
<protein>
    <recommendedName>
        <fullName evidence="3">DNA-binding protein</fullName>
    </recommendedName>
</protein>
<proteinExistence type="predicted"/>
<name>A0A975KTC7_9ACTN</name>
<evidence type="ECO:0000313" key="2">
    <source>
        <dbReference type="Proteomes" id="UP000676079"/>
    </source>
</evidence>